<accession>A0A9X9X8Z1</accession>
<keyword evidence="2" id="KW-1185">Reference proteome</keyword>
<name>A0A9X9X8Z1_9PROT</name>
<evidence type="ECO:0000313" key="1">
    <source>
        <dbReference type="EMBL" id="MBR0680177.1"/>
    </source>
</evidence>
<reference evidence="1" key="2">
    <citation type="journal article" date="2021" name="Syst. Appl. Microbiol.">
        <title>Roseomonas hellenica sp. nov., isolated from roots of wild-growing Alkanna tinctoria.</title>
        <authorList>
            <person name="Rat A."/>
            <person name="Naranjo H.D."/>
            <person name="Lebbe L."/>
            <person name="Cnockaert M."/>
            <person name="Krigas N."/>
            <person name="Grigoriadou K."/>
            <person name="Maloupa E."/>
            <person name="Willems A."/>
        </authorList>
    </citation>
    <scope>NUCLEOTIDE SEQUENCE</scope>
    <source>
        <strain evidence="1">LMG 31228</strain>
    </source>
</reference>
<dbReference type="AlphaFoldDB" id="A0A9X9X8Z1"/>
<proteinExistence type="predicted"/>
<comment type="caution">
    <text evidence="1">The sequence shown here is derived from an EMBL/GenBank/DDBJ whole genome shotgun (WGS) entry which is preliminary data.</text>
</comment>
<gene>
    <name evidence="1" type="ORF">GXW74_06740</name>
</gene>
<protein>
    <submittedName>
        <fullName evidence="1">Uncharacterized protein</fullName>
    </submittedName>
</protein>
<dbReference type="RefSeq" id="WP_211845714.1">
    <property type="nucleotide sequence ID" value="NZ_JAAEDL010000005.1"/>
</dbReference>
<evidence type="ECO:0000313" key="2">
    <source>
        <dbReference type="Proteomes" id="UP001138709"/>
    </source>
</evidence>
<dbReference type="Proteomes" id="UP001138709">
    <property type="component" value="Unassembled WGS sequence"/>
</dbReference>
<sequence>MSDATIQGGRLYTLLPAFWRERDADQGYPLRDLLSVIETQAEALQDDIHRQHDGLFVETADAWIVPYIGDLVGTTALFDPSAQPEPELWFDLFGDMRGARPAPGAPSRLMPALAARARPDVAKTIYYRRRKGTAPMLEELARDVTGWPARLVEFWALLGWTQWVRNRLRLDAGGWVDLRSTAVAERIRGPFDTAPRSVDVRPFGRDDGRDGIPKVGFFLWRLRGEPMDGLDARAEASPADWRWRFSPLGQDAPLFIRARREGDEAGQAGEIHVPGPIRRGAIFQDLAAARAAGASSSLFYGPFAPGAAAASGGTSISVTIIRPDGTEDAVPATRIRCMALDPWQQPGTDLVGIDVRTGRIALGAALTARGLRVGCVRGVVGDLGGGAYARAGWLLRPSGDVQIFDVEGSGRPNTHATLRGALDAWALAGRPDAVIRINDSRSYDETANPLVIEPADPAPGRRGLLAIEAADRVRPHLRLAVPLEITGDHPESMVTFSGLLIEGGIALTGTLRRLRFVHCTLVPGRSIAGTGPATPPVAPTPESLTVAGTLGGNVANTGLSVEAVFSILGPLRLPGHARQLVVLDSVVDGVTGDAIAGLGAGDDAPPSTIERSTVLGDVRALRLPMLDTCIVEGTVRATRRDEGCVRFSYTDPGSRTPRRVRCQPDLAVADAIAEAEAAKGAPLTDAERSTVRHRAERAMQPVFASRRYGQPAYAQLGRACPQGIAEGAEDGSAMGLTCHLKEPQRLMNLRRRLEEYLPLGLEPGFVFVT</sequence>
<organism evidence="1 2">
    <name type="scientific">Neoroseomonas eburnea</name>
    <dbReference type="NCBI Taxonomy" id="1346889"/>
    <lineage>
        <taxon>Bacteria</taxon>
        <taxon>Pseudomonadati</taxon>
        <taxon>Pseudomonadota</taxon>
        <taxon>Alphaproteobacteria</taxon>
        <taxon>Acetobacterales</taxon>
        <taxon>Acetobacteraceae</taxon>
        <taxon>Neoroseomonas</taxon>
    </lineage>
</organism>
<dbReference type="EMBL" id="JAAEDL010000005">
    <property type="protein sequence ID" value="MBR0680177.1"/>
    <property type="molecule type" value="Genomic_DNA"/>
</dbReference>
<reference evidence="1" key="1">
    <citation type="submission" date="2020-01" db="EMBL/GenBank/DDBJ databases">
        <authorList>
            <person name="Rat A."/>
        </authorList>
    </citation>
    <scope>NUCLEOTIDE SEQUENCE</scope>
    <source>
        <strain evidence="1">LMG 31228</strain>
    </source>
</reference>